<dbReference type="CDD" id="cd06257">
    <property type="entry name" value="DnaJ"/>
    <property type="match status" value="1"/>
</dbReference>
<dbReference type="OrthoDB" id="442087at2759"/>
<dbReference type="Proteomes" id="UP000800094">
    <property type="component" value="Unassembled WGS sequence"/>
</dbReference>
<reference evidence="4" key="1">
    <citation type="journal article" date="2020" name="Stud. Mycol.">
        <title>101 Dothideomycetes genomes: a test case for predicting lifestyles and emergence of pathogens.</title>
        <authorList>
            <person name="Haridas S."/>
            <person name="Albert R."/>
            <person name="Binder M."/>
            <person name="Bloem J."/>
            <person name="Labutti K."/>
            <person name="Salamov A."/>
            <person name="Andreopoulos B."/>
            <person name="Baker S."/>
            <person name="Barry K."/>
            <person name="Bills G."/>
            <person name="Bluhm B."/>
            <person name="Cannon C."/>
            <person name="Castanera R."/>
            <person name="Culley D."/>
            <person name="Daum C."/>
            <person name="Ezra D."/>
            <person name="Gonzalez J."/>
            <person name="Henrissat B."/>
            <person name="Kuo A."/>
            <person name="Liang C."/>
            <person name="Lipzen A."/>
            <person name="Lutzoni F."/>
            <person name="Magnuson J."/>
            <person name="Mondo S."/>
            <person name="Nolan M."/>
            <person name="Ohm R."/>
            <person name="Pangilinan J."/>
            <person name="Park H.-J."/>
            <person name="Ramirez L."/>
            <person name="Alfaro M."/>
            <person name="Sun H."/>
            <person name="Tritt A."/>
            <person name="Yoshinaga Y."/>
            <person name="Zwiers L.-H."/>
            <person name="Turgeon B."/>
            <person name="Goodwin S."/>
            <person name="Spatafora J."/>
            <person name="Crous P."/>
            <person name="Grigoriev I."/>
        </authorList>
    </citation>
    <scope>NUCLEOTIDE SEQUENCE</scope>
    <source>
        <strain evidence="4">CBS 122368</strain>
    </source>
</reference>
<dbReference type="InterPro" id="IPR051938">
    <property type="entry name" value="Apopto_cytoskel_mod"/>
</dbReference>
<proteinExistence type="predicted"/>
<keyword evidence="1" id="KW-0143">Chaperone</keyword>
<dbReference type="SMART" id="SM00271">
    <property type="entry name" value="DnaJ"/>
    <property type="match status" value="1"/>
</dbReference>
<feature type="compositionally biased region" description="Basic and acidic residues" evidence="2">
    <location>
        <begin position="255"/>
        <end position="265"/>
    </location>
</feature>
<feature type="compositionally biased region" description="Polar residues" evidence="2">
    <location>
        <begin position="284"/>
        <end position="297"/>
    </location>
</feature>
<feature type="compositionally biased region" description="Basic and acidic residues" evidence="2">
    <location>
        <begin position="272"/>
        <end position="283"/>
    </location>
</feature>
<evidence type="ECO:0000256" key="2">
    <source>
        <dbReference type="SAM" id="MobiDB-lite"/>
    </source>
</evidence>
<evidence type="ECO:0000256" key="1">
    <source>
        <dbReference type="ARBA" id="ARBA00023186"/>
    </source>
</evidence>
<dbReference type="PRINTS" id="PR00625">
    <property type="entry name" value="JDOMAIN"/>
</dbReference>
<name>A0A6A6IKD4_9PLEO</name>
<organism evidence="4 5">
    <name type="scientific">Trematosphaeria pertusa</name>
    <dbReference type="NCBI Taxonomy" id="390896"/>
    <lineage>
        <taxon>Eukaryota</taxon>
        <taxon>Fungi</taxon>
        <taxon>Dikarya</taxon>
        <taxon>Ascomycota</taxon>
        <taxon>Pezizomycotina</taxon>
        <taxon>Dothideomycetes</taxon>
        <taxon>Pleosporomycetidae</taxon>
        <taxon>Pleosporales</taxon>
        <taxon>Massarineae</taxon>
        <taxon>Trematosphaeriaceae</taxon>
        <taxon>Trematosphaeria</taxon>
    </lineage>
</organism>
<dbReference type="PANTHER" id="PTHR44145">
    <property type="entry name" value="DNAJ HOMOLOG SUBFAMILY A MEMBER 3, MITOCHONDRIAL"/>
    <property type="match status" value="1"/>
</dbReference>
<feature type="domain" description="J" evidence="3">
    <location>
        <begin position="51"/>
        <end position="116"/>
    </location>
</feature>
<dbReference type="SUPFAM" id="SSF46565">
    <property type="entry name" value="Chaperone J-domain"/>
    <property type="match status" value="1"/>
</dbReference>
<protein>
    <submittedName>
        <fullName evidence="4">DnaJ-domain-containing protein</fullName>
    </submittedName>
</protein>
<dbReference type="InterPro" id="IPR036869">
    <property type="entry name" value="J_dom_sf"/>
</dbReference>
<gene>
    <name evidence="4" type="ORF">BU26DRAFT_517811</name>
</gene>
<dbReference type="GeneID" id="54581997"/>
<dbReference type="InterPro" id="IPR001623">
    <property type="entry name" value="DnaJ_domain"/>
</dbReference>
<dbReference type="RefSeq" id="XP_033686078.1">
    <property type="nucleotide sequence ID" value="XM_033828667.1"/>
</dbReference>
<feature type="region of interest" description="Disordered" evidence="2">
    <location>
        <begin position="223"/>
        <end position="400"/>
    </location>
</feature>
<dbReference type="AlphaFoldDB" id="A0A6A6IKD4"/>
<feature type="compositionally biased region" description="Basic and acidic residues" evidence="2">
    <location>
        <begin position="106"/>
        <end position="195"/>
    </location>
</feature>
<feature type="compositionally biased region" description="Basic and acidic residues" evidence="2">
    <location>
        <begin position="301"/>
        <end position="400"/>
    </location>
</feature>
<dbReference type="PANTHER" id="PTHR44145:SF3">
    <property type="entry name" value="DNAJ HOMOLOG SUBFAMILY A MEMBER 3, MITOCHONDRIAL"/>
    <property type="match status" value="1"/>
</dbReference>
<accession>A0A6A6IKD4</accession>
<evidence type="ECO:0000313" key="5">
    <source>
        <dbReference type="Proteomes" id="UP000800094"/>
    </source>
</evidence>
<dbReference type="InterPro" id="IPR018253">
    <property type="entry name" value="DnaJ_domain_CS"/>
</dbReference>
<dbReference type="EMBL" id="ML987193">
    <property type="protein sequence ID" value="KAF2251074.1"/>
    <property type="molecule type" value="Genomic_DNA"/>
</dbReference>
<evidence type="ECO:0000313" key="4">
    <source>
        <dbReference type="EMBL" id="KAF2251074.1"/>
    </source>
</evidence>
<feature type="region of interest" description="Disordered" evidence="2">
    <location>
        <begin position="104"/>
        <end position="195"/>
    </location>
</feature>
<dbReference type="PROSITE" id="PS50076">
    <property type="entry name" value="DNAJ_2"/>
    <property type="match status" value="1"/>
</dbReference>
<sequence length="555" mass="65830">MRKASHRLSEILPHRPSKPFTCAVDSLPREGRSLPLLEDTDDMAPAEVTEDYYAILQILHTASSEEITKSYRRLARSVHPDRNKGCLAATAAFQVLQNAYETLSDPGKRRDYNEKWPSIREQKEAEEEKRRAEAEAEAEAEKERRRAEQETARQTRKAEEKARQTHKAEAGRHAERATRTKPPSRNEHITKLQHQKTELDSDIFELNRAIRRLQADLKRFAVQDEEDEAQRKKHHDGMNPWDRNLHSANSELSEEDKMAKDREALQRVAARGIKETQLREKGSKLQQLNCDMHNVQTMIAAEKRSKDDAEREDALREREHFRTREKASQQREEQQRREEIRKRIEAQRRREDLKKQVEEQQRQDEAKQQAEEQQRQKKTQQKQEEMKRQAEEEQRHEELRKHTEELWRWEQLRRHFETRAEGQRKKEEERRQAFWQEYFQTMEEEGRKAAERKAAEDFARRAQTNMCLGDDCPNVKLVTAERQNESLPLQFVAECKHCGYYSPSYATVKSQHLAPGLPCLGAPSWKNNRYECGWCSYWATSYPEFDSSHRKLRRN</sequence>
<keyword evidence="5" id="KW-1185">Reference proteome</keyword>
<dbReference type="Gene3D" id="1.10.287.110">
    <property type="entry name" value="DnaJ domain"/>
    <property type="match status" value="1"/>
</dbReference>
<dbReference type="Pfam" id="PF00226">
    <property type="entry name" value="DnaJ"/>
    <property type="match status" value="1"/>
</dbReference>
<evidence type="ECO:0000259" key="3">
    <source>
        <dbReference type="PROSITE" id="PS50076"/>
    </source>
</evidence>
<dbReference type="PROSITE" id="PS00636">
    <property type="entry name" value="DNAJ_1"/>
    <property type="match status" value="1"/>
</dbReference>